<name>A0A9W5YUC1_9EURO</name>
<gene>
    <name evidence="1" type="ORF">AbraCBS73388_010578</name>
</gene>
<comment type="caution">
    <text evidence="1">The sequence shown here is derived from an EMBL/GenBank/DDBJ whole genome shotgun (WGS) entry which is preliminary data.</text>
</comment>
<accession>A0A9W5YUC1</accession>
<evidence type="ECO:0000313" key="2">
    <source>
        <dbReference type="Proteomes" id="UP001143548"/>
    </source>
</evidence>
<dbReference type="EMBL" id="BROQ01000077">
    <property type="protein sequence ID" value="GKZ23968.1"/>
    <property type="molecule type" value="Genomic_DNA"/>
</dbReference>
<organism evidence="1 2">
    <name type="scientific">Aspergillus brasiliensis</name>
    <dbReference type="NCBI Taxonomy" id="319629"/>
    <lineage>
        <taxon>Eukaryota</taxon>
        <taxon>Fungi</taxon>
        <taxon>Dikarya</taxon>
        <taxon>Ascomycota</taxon>
        <taxon>Pezizomycotina</taxon>
        <taxon>Eurotiomycetes</taxon>
        <taxon>Eurotiomycetidae</taxon>
        <taxon>Eurotiales</taxon>
        <taxon>Aspergillaceae</taxon>
        <taxon>Aspergillus</taxon>
        <taxon>Aspergillus subgen. Circumdati</taxon>
    </lineage>
</organism>
<sequence>MDPSNSKSKCDTITHTKPKTGATTVYDPHFERHLIDHGVFLPFLTYPDGTEPSEPENLAEIQRRLEAPRPGPALSEDSLRKTFDEFVRLDNNAVDEQVVVADIVPILKGKRKANSLTGGNHPFNNLAPLTDGSIPHAKPDLYHGAPPTQLNPAIREQLNDQVVPSKQVRRPVAPNFFVEAKGQNGSVPVIIRQACYDGAIGARAMHSIQQFSKKGGKRYDNKAYTITCTYHAGVLGIYATHPTRSKNNDRRTDYVMTRVGHHTLVGTPKSYQQGLDAYRNARDLADEYRDGIIRQANERYAADQEHAGSTNGSEKTT</sequence>
<evidence type="ECO:0000313" key="1">
    <source>
        <dbReference type="EMBL" id="GKZ23968.1"/>
    </source>
</evidence>
<dbReference type="Proteomes" id="UP001143548">
    <property type="component" value="Unassembled WGS sequence"/>
</dbReference>
<proteinExistence type="predicted"/>
<dbReference type="AlphaFoldDB" id="A0A9W5YUC1"/>
<reference evidence="1" key="1">
    <citation type="submission" date="2022-07" db="EMBL/GenBank/DDBJ databases">
        <title>Taxonomy of Aspergillus series Nigri: significant species reduction supported by multi-species coalescent approaches.</title>
        <authorList>
            <person name="Bian C."/>
            <person name="Kusuya Y."/>
            <person name="Sklenar F."/>
            <person name="D'hooge E."/>
            <person name="Yaguchi T."/>
            <person name="Takahashi H."/>
            <person name="Hubka V."/>
        </authorList>
    </citation>
    <scope>NUCLEOTIDE SEQUENCE</scope>
    <source>
        <strain evidence="1">CBS 733.88</strain>
    </source>
</reference>
<protein>
    <submittedName>
        <fullName evidence="1">Uncharacterized protein</fullName>
    </submittedName>
</protein>